<protein>
    <submittedName>
        <fullName evidence="1">Uncharacterized protein</fullName>
    </submittedName>
</protein>
<comment type="caution">
    <text evidence="1">The sequence shown here is derived from an EMBL/GenBank/DDBJ whole genome shotgun (WGS) entry which is preliminary data.</text>
</comment>
<name>A0ACB0JIG4_TRIPR</name>
<gene>
    <name evidence="1" type="ORF">MILVUS5_LOCUS12949</name>
</gene>
<dbReference type="EMBL" id="CASHSV030000034">
    <property type="protein sequence ID" value="CAJ2643785.1"/>
    <property type="molecule type" value="Genomic_DNA"/>
</dbReference>
<sequence length="503" mass="57184">MEEMFHFDDDDDDYSFENSIDPSFFNMTNPTLADLSMPMDNNRNNVGPTPSQQNHHFNFSTNINNNGPHLNFHELGILQRAQTQSSSNFNGQFSTLLSQQNHHDIQMSQQNQHGIFHNTNSDTFNSNSNAMLSQQNHHQQGQGGNNDPFHYNLISPEDHHQQVQGDNNNNNDSLFTNEMSQQNHHGGNNQSFSDPMVQEQYVQNNNNNFSLGGNNFEVGGTSQMHEDQQLIQPSIQTPDLPNQNEVLAIDQWPPTQVPFFCTCCQVLREIIHANGFQFEKLEIHGRIGLITHAIHHKLPTNGNTPNYQMIDFCKSSLDEIKKYLAKYCVDRNTSGYFILQDPMSAFYETLCTGLDWIDDINMEGPMDNNQNNSDDMGENATSDKKDLSAQRKKSASLTLSDLRDYFHLPIEEASDHPNVKLCPTVLKKTCRKAGLQRWPHRKVKSLLKQIAIMGAQLDGQDSATRARTEHEINRLKQEMIAHCGGYIPTAMHNIAAFLPQQQQ</sequence>
<dbReference type="Proteomes" id="UP001177021">
    <property type="component" value="Unassembled WGS sequence"/>
</dbReference>
<organism evidence="1 2">
    <name type="scientific">Trifolium pratense</name>
    <name type="common">Red clover</name>
    <dbReference type="NCBI Taxonomy" id="57577"/>
    <lineage>
        <taxon>Eukaryota</taxon>
        <taxon>Viridiplantae</taxon>
        <taxon>Streptophyta</taxon>
        <taxon>Embryophyta</taxon>
        <taxon>Tracheophyta</taxon>
        <taxon>Spermatophyta</taxon>
        <taxon>Magnoliopsida</taxon>
        <taxon>eudicotyledons</taxon>
        <taxon>Gunneridae</taxon>
        <taxon>Pentapetalae</taxon>
        <taxon>rosids</taxon>
        <taxon>fabids</taxon>
        <taxon>Fabales</taxon>
        <taxon>Fabaceae</taxon>
        <taxon>Papilionoideae</taxon>
        <taxon>50 kb inversion clade</taxon>
        <taxon>NPAAA clade</taxon>
        <taxon>Hologalegina</taxon>
        <taxon>IRL clade</taxon>
        <taxon>Trifolieae</taxon>
        <taxon>Trifolium</taxon>
    </lineage>
</organism>
<proteinExistence type="predicted"/>
<keyword evidence="2" id="KW-1185">Reference proteome</keyword>
<evidence type="ECO:0000313" key="2">
    <source>
        <dbReference type="Proteomes" id="UP001177021"/>
    </source>
</evidence>
<evidence type="ECO:0000313" key="1">
    <source>
        <dbReference type="EMBL" id="CAJ2643785.1"/>
    </source>
</evidence>
<reference evidence="1" key="1">
    <citation type="submission" date="2023-10" db="EMBL/GenBank/DDBJ databases">
        <authorList>
            <person name="Rodriguez Cubillos JULIANA M."/>
            <person name="De Vega J."/>
        </authorList>
    </citation>
    <scope>NUCLEOTIDE SEQUENCE</scope>
</reference>
<accession>A0ACB0JIG4</accession>